<evidence type="ECO:0000313" key="1">
    <source>
        <dbReference type="EMBL" id="KIK25822.1"/>
    </source>
</evidence>
<evidence type="ECO:0000313" key="2">
    <source>
        <dbReference type="Proteomes" id="UP000054018"/>
    </source>
</evidence>
<keyword evidence="2" id="KW-1185">Reference proteome</keyword>
<reference evidence="1 2" key="1">
    <citation type="submission" date="2014-04" db="EMBL/GenBank/DDBJ databases">
        <authorList>
            <consortium name="DOE Joint Genome Institute"/>
            <person name="Kuo A."/>
            <person name="Kohler A."/>
            <person name="Costa M.D."/>
            <person name="Nagy L.G."/>
            <person name="Floudas D."/>
            <person name="Copeland A."/>
            <person name="Barry K.W."/>
            <person name="Cichocki N."/>
            <person name="Veneault-Fourrey C."/>
            <person name="LaButti K."/>
            <person name="Lindquist E.A."/>
            <person name="Lipzen A."/>
            <person name="Lundell T."/>
            <person name="Morin E."/>
            <person name="Murat C."/>
            <person name="Sun H."/>
            <person name="Tunlid A."/>
            <person name="Henrissat B."/>
            <person name="Grigoriev I.V."/>
            <person name="Hibbett D.S."/>
            <person name="Martin F."/>
            <person name="Nordberg H.P."/>
            <person name="Cantor M.N."/>
            <person name="Hua S.X."/>
        </authorList>
    </citation>
    <scope>NUCLEOTIDE SEQUENCE [LARGE SCALE GENOMIC DNA]</scope>
    <source>
        <strain evidence="1 2">441</strain>
    </source>
</reference>
<gene>
    <name evidence="1" type="ORF">PISMIDRAFT_676742</name>
</gene>
<proteinExistence type="predicted"/>
<organism evidence="1 2">
    <name type="scientific">Pisolithus microcarpus 441</name>
    <dbReference type="NCBI Taxonomy" id="765257"/>
    <lineage>
        <taxon>Eukaryota</taxon>
        <taxon>Fungi</taxon>
        <taxon>Dikarya</taxon>
        <taxon>Basidiomycota</taxon>
        <taxon>Agaricomycotina</taxon>
        <taxon>Agaricomycetes</taxon>
        <taxon>Agaricomycetidae</taxon>
        <taxon>Boletales</taxon>
        <taxon>Sclerodermatineae</taxon>
        <taxon>Pisolithaceae</taxon>
        <taxon>Pisolithus</taxon>
    </lineage>
</organism>
<dbReference type="Proteomes" id="UP000054018">
    <property type="component" value="Unassembled WGS sequence"/>
</dbReference>
<name>A0A0C9ZU82_9AGAM</name>
<dbReference type="AlphaFoldDB" id="A0A0C9ZU82"/>
<accession>A0A0C9ZU82</accession>
<dbReference type="HOGENOM" id="CLU_3088121_0_0_1"/>
<sequence>MRPYAIYEHPDFSVSSGSITEFRRVVTALTVVAASSAAVYELLVHKSSLRFL</sequence>
<reference evidence="2" key="2">
    <citation type="submission" date="2015-01" db="EMBL/GenBank/DDBJ databases">
        <title>Evolutionary Origins and Diversification of the Mycorrhizal Mutualists.</title>
        <authorList>
            <consortium name="DOE Joint Genome Institute"/>
            <consortium name="Mycorrhizal Genomics Consortium"/>
            <person name="Kohler A."/>
            <person name="Kuo A."/>
            <person name="Nagy L.G."/>
            <person name="Floudas D."/>
            <person name="Copeland A."/>
            <person name="Barry K.W."/>
            <person name="Cichocki N."/>
            <person name="Veneault-Fourrey C."/>
            <person name="LaButti K."/>
            <person name="Lindquist E.A."/>
            <person name="Lipzen A."/>
            <person name="Lundell T."/>
            <person name="Morin E."/>
            <person name="Murat C."/>
            <person name="Riley R."/>
            <person name="Ohm R."/>
            <person name="Sun H."/>
            <person name="Tunlid A."/>
            <person name="Henrissat B."/>
            <person name="Grigoriev I.V."/>
            <person name="Hibbett D.S."/>
            <person name="Martin F."/>
        </authorList>
    </citation>
    <scope>NUCLEOTIDE SEQUENCE [LARGE SCALE GENOMIC DNA]</scope>
    <source>
        <strain evidence="2">441</strain>
    </source>
</reference>
<dbReference type="EMBL" id="KN833705">
    <property type="protein sequence ID" value="KIK25822.1"/>
    <property type="molecule type" value="Genomic_DNA"/>
</dbReference>
<protein>
    <submittedName>
        <fullName evidence="1">Uncharacterized protein</fullName>
    </submittedName>
</protein>